<dbReference type="AlphaFoldDB" id="A7TJE2"/>
<evidence type="ECO:0000256" key="1">
    <source>
        <dbReference type="SAM" id="Coils"/>
    </source>
</evidence>
<name>A7TJE2_VANPO</name>
<dbReference type="Proteomes" id="UP000000267">
    <property type="component" value="Unassembled WGS sequence"/>
</dbReference>
<dbReference type="KEGG" id="vpo:Kpol_1061p15"/>
<dbReference type="InParanoid" id="A7TJE2"/>
<keyword evidence="3" id="KW-1185">Reference proteome</keyword>
<accession>A7TJE2</accession>
<protein>
    <submittedName>
        <fullName evidence="2">Tkp4 protein</fullName>
    </submittedName>
</protein>
<dbReference type="RefSeq" id="XP_001645450.1">
    <property type="nucleotide sequence ID" value="XM_001645400.1"/>
</dbReference>
<dbReference type="HOGENOM" id="CLU_987647_0_0_1"/>
<gene>
    <name evidence="2" type="ORF">Kpol_1061p15</name>
</gene>
<reference evidence="2 3" key="1">
    <citation type="journal article" date="2007" name="Proc. Natl. Acad. Sci. U.S.A.">
        <title>Independent sorting-out of thousands of duplicated gene pairs in two yeast species descended from a whole-genome duplication.</title>
        <authorList>
            <person name="Scannell D.R."/>
            <person name="Frank A.C."/>
            <person name="Conant G.C."/>
            <person name="Byrne K.P."/>
            <person name="Woolfit M."/>
            <person name="Wolfe K.H."/>
        </authorList>
    </citation>
    <scope>NUCLEOTIDE SEQUENCE [LARGE SCALE GENOMIC DNA]</scope>
    <source>
        <strain evidence="3">ATCC 22028 / DSM 70294 / BCRC 21397 / CBS 2163 / NBRC 10782 / NRRL Y-8283 / UCD 57-17</strain>
    </source>
</reference>
<feature type="coiled-coil region" evidence="1">
    <location>
        <begin position="200"/>
        <end position="227"/>
    </location>
</feature>
<dbReference type="EMBL" id="DS480401">
    <property type="protein sequence ID" value="EDO17592.1"/>
    <property type="molecule type" value="Genomic_DNA"/>
</dbReference>
<sequence>MYQTKRTIQLSSKRMNNMTASNPITQYGSAAETKAIMDDSFDLIQSLEEQIRQNKKEQKLVWTNNKLNNTEKLKQFETLFDELQQTIRLIDNINNVQNNNSENIPALKVEGLENAVYNQNSINNITIKTEHENIPVTAVERTEKTVYNNKNKPRAEINAEMDINLELIQILEEQIDQIKLQQKNIWLKANVDYKIKIKETRELMTEIKDIRELIQDFKNEYNQKSNINNIIEITTNINNSKNKTQTEIKNYKKSSDYPFEELNQYDEVNFIEYKDENGGHFL</sequence>
<evidence type="ECO:0000313" key="2">
    <source>
        <dbReference type="EMBL" id="EDO17592.1"/>
    </source>
</evidence>
<organism evidence="3">
    <name type="scientific">Vanderwaltozyma polyspora (strain ATCC 22028 / DSM 70294 / BCRC 21397 / CBS 2163 / NBRC 10782 / NRRL Y-8283 / UCD 57-17)</name>
    <name type="common">Kluyveromyces polysporus</name>
    <dbReference type="NCBI Taxonomy" id="436907"/>
    <lineage>
        <taxon>Eukaryota</taxon>
        <taxon>Fungi</taxon>
        <taxon>Dikarya</taxon>
        <taxon>Ascomycota</taxon>
        <taxon>Saccharomycotina</taxon>
        <taxon>Saccharomycetes</taxon>
        <taxon>Saccharomycetales</taxon>
        <taxon>Saccharomycetaceae</taxon>
        <taxon>Vanderwaltozyma</taxon>
    </lineage>
</organism>
<dbReference type="GeneID" id="5545822"/>
<keyword evidence="1" id="KW-0175">Coiled coil</keyword>
<proteinExistence type="predicted"/>
<evidence type="ECO:0000313" key="3">
    <source>
        <dbReference type="Proteomes" id="UP000000267"/>
    </source>
</evidence>